<sequence length="242" mass="26378">MKTPLKQSSMTYKARIITALTLSSILSIAGGLTIIKSATADPFDFPPGNFGGFSINQQNNLPLLVANAVRRDVFIREGFSPQRLTIVEYSQETWNDGCLELAQPDEVCTQALVPGWRVVVSNGEKTWVYHTNSNGRLIRLAEINDVTDPSPDLPLSVRDAVLQAAAQTLQLSTSELTIIEFEQRTWNDSCLELGGPAESCLLVLVEGWQVTVGAGDQILVYHTNEDGSAIRLNTEASTITAN</sequence>
<gene>
    <name evidence="1" type="ORF">VB620_14040</name>
</gene>
<evidence type="ECO:0000313" key="1">
    <source>
        <dbReference type="EMBL" id="MEA5582456.1"/>
    </source>
</evidence>
<comment type="caution">
    <text evidence="1">The sequence shown here is derived from an EMBL/GenBank/DDBJ whole genome shotgun (WGS) entry which is preliminary data.</text>
</comment>
<keyword evidence="2" id="KW-1185">Reference proteome</keyword>
<proteinExistence type="predicted"/>
<reference evidence="1 2" key="1">
    <citation type="submission" date="2023-12" db="EMBL/GenBank/DDBJ databases">
        <title>Baltic Sea Cyanobacteria.</title>
        <authorList>
            <person name="Delbaje E."/>
            <person name="Fewer D.P."/>
            <person name="Shishido T.K."/>
        </authorList>
    </citation>
    <scope>NUCLEOTIDE SEQUENCE [LARGE SCALE GENOMIC DNA]</scope>
    <source>
        <strain evidence="1 2">UHCC-0300</strain>
    </source>
</reference>
<organism evidence="1 2">
    <name type="scientific">Nodularia harveyana UHCC-0300</name>
    <dbReference type="NCBI Taxonomy" id="2974287"/>
    <lineage>
        <taxon>Bacteria</taxon>
        <taxon>Bacillati</taxon>
        <taxon>Cyanobacteriota</taxon>
        <taxon>Cyanophyceae</taxon>
        <taxon>Nostocales</taxon>
        <taxon>Nodulariaceae</taxon>
        <taxon>Nodularia</taxon>
    </lineage>
</organism>
<dbReference type="Proteomes" id="UP001302120">
    <property type="component" value="Unassembled WGS sequence"/>
</dbReference>
<dbReference type="EMBL" id="JAYGHG010000023">
    <property type="protein sequence ID" value="MEA5582456.1"/>
    <property type="molecule type" value="Genomic_DNA"/>
</dbReference>
<accession>A0ABU5UHJ0</accession>
<name>A0ABU5UHJ0_9CYAN</name>
<protein>
    <submittedName>
        <fullName evidence="1">Uncharacterized protein</fullName>
    </submittedName>
</protein>
<dbReference type="RefSeq" id="WP_323196772.1">
    <property type="nucleotide sequence ID" value="NZ_JAYGHG010000023.1"/>
</dbReference>
<evidence type="ECO:0000313" key="2">
    <source>
        <dbReference type="Proteomes" id="UP001302120"/>
    </source>
</evidence>